<dbReference type="Pfam" id="PF08100">
    <property type="entry name" value="Dimerisation"/>
    <property type="match status" value="1"/>
</dbReference>
<evidence type="ECO:0000259" key="5">
    <source>
        <dbReference type="Pfam" id="PF00891"/>
    </source>
</evidence>
<dbReference type="InterPro" id="IPR036388">
    <property type="entry name" value="WH-like_DNA-bd_sf"/>
</dbReference>
<feature type="active site" description="Proton acceptor" evidence="4">
    <location>
        <position position="266"/>
    </location>
</feature>
<keyword evidence="1" id="KW-0489">Methyltransferase</keyword>
<dbReference type="InterPro" id="IPR036390">
    <property type="entry name" value="WH_DNA-bd_sf"/>
</dbReference>
<dbReference type="InterPro" id="IPR012967">
    <property type="entry name" value="COMT_dimerisation"/>
</dbReference>
<dbReference type="Proteomes" id="UP001327560">
    <property type="component" value="Chromosome 4"/>
</dbReference>
<dbReference type="GO" id="GO:0046983">
    <property type="term" value="F:protein dimerization activity"/>
    <property type="evidence" value="ECO:0007669"/>
    <property type="project" value="InterPro"/>
</dbReference>
<keyword evidence="3" id="KW-0949">S-adenosyl-L-methionine</keyword>
<dbReference type="PIRSF" id="PIRSF005739">
    <property type="entry name" value="O-mtase"/>
    <property type="match status" value="1"/>
</dbReference>
<dbReference type="InterPro" id="IPR016461">
    <property type="entry name" value="COMT-like"/>
</dbReference>
<dbReference type="EMBL" id="CP136893">
    <property type="protein sequence ID" value="WOL05932.1"/>
    <property type="molecule type" value="Genomic_DNA"/>
</dbReference>
<gene>
    <name evidence="7" type="ORF">Cni_G14663</name>
</gene>
<dbReference type="AlphaFoldDB" id="A0AAQ3KCI0"/>
<evidence type="ECO:0000256" key="4">
    <source>
        <dbReference type="PIRSR" id="PIRSR005739-1"/>
    </source>
</evidence>
<name>A0AAQ3KCI0_9LILI</name>
<dbReference type="Gene3D" id="3.40.50.150">
    <property type="entry name" value="Vaccinia Virus protein VP39"/>
    <property type="match status" value="1"/>
</dbReference>
<dbReference type="FunFam" id="1.10.10.10:FF:000213">
    <property type="entry name" value="Coniferyl alcohol 9-O-methyltransferase"/>
    <property type="match status" value="1"/>
</dbReference>
<proteinExistence type="predicted"/>
<feature type="domain" description="O-methyltransferase dimerisation" evidence="6">
    <location>
        <begin position="23"/>
        <end position="110"/>
    </location>
</feature>
<evidence type="ECO:0000313" key="8">
    <source>
        <dbReference type="Proteomes" id="UP001327560"/>
    </source>
</evidence>
<evidence type="ECO:0000313" key="7">
    <source>
        <dbReference type="EMBL" id="WOL05932.1"/>
    </source>
</evidence>
<dbReference type="SUPFAM" id="SSF46785">
    <property type="entry name" value="Winged helix' DNA-binding domain"/>
    <property type="match status" value="1"/>
</dbReference>
<keyword evidence="8" id="KW-1185">Reference proteome</keyword>
<protein>
    <submittedName>
        <fullName evidence="7">Uncharacterized protein</fullName>
    </submittedName>
</protein>
<dbReference type="PANTHER" id="PTHR11746">
    <property type="entry name" value="O-METHYLTRANSFERASE"/>
    <property type="match status" value="1"/>
</dbReference>
<dbReference type="SUPFAM" id="SSF53335">
    <property type="entry name" value="S-adenosyl-L-methionine-dependent methyltransferases"/>
    <property type="match status" value="1"/>
</dbReference>
<accession>A0AAQ3KCI0</accession>
<evidence type="ECO:0000256" key="3">
    <source>
        <dbReference type="ARBA" id="ARBA00022691"/>
    </source>
</evidence>
<keyword evidence="2" id="KW-0808">Transferase</keyword>
<feature type="domain" description="O-methyltransferase C-terminal" evidence="5">
    <location>
        <begin position="132"/>
        <end position="343"/>
    </location>
</feature>
<organism evidence="7 8">
    <name type="scientific">Canna indica</name>
    <name type="common">Indian-shot</name>
    <dbReference type="NCBI Taxonomy" id="4628"/>
    <lineage>
        <taxon>Eukaryota</taxon>
        <taxon>Viridiplantae</taxon>
        <taxon>Streptophyta</taxon>
        <taxon>Embryophyta</taxon>
        <taxon>Tracheophyta</taxon>
        <taxon>Spermatophyta</taxon>
        <taxon>Magnoliopsida</taxon>
        <taxon>Liliopsida</taxon>
        <taxon>Zingiberales</taxon>
        <taxon>Cannaceae</taxon>
        <taxon>Canna</taxon>
    </lineage>
</organism>
<evidence type="ECO:0000259" key="6">
    <source>
        <dbReference type="Pfam" id="PF08100"/>
    </source>
</evidence>
<evidence type="ECO:0000256" key="2">
    <source>
        <dbReference type="ARBA" id="ARBA00022679"/>
    </source>
</evidence>
<dbReference type="Pfam" id="PF00891">
    <property type="entry name" value="Methyltransf_2"/>
    <property type="match status" value="1"/>
</dbReference>
<dbReference type="CDD" id="cd02440">
    <property type="entry name" value="AdoMet_MTases"/>
    <property type="match status" value="1"/>
</dbReference>
<dbReference type="GO" id="GO:0008171">
    <property type="term" value="F:O-methyltransferase activity"/>
    <property type="evidence" value="ECO:0007669"/>
    <property type="project" value="InterPro"/>
</dbReference>
<dbReference type="InterPro" id="IPR029063">
    <property type="entry name" value="SAM-dependent_MTases_sf"/>
</dbReference>
<sequence length="362" mass="39995">MGSLTNVREHQAEELWQAHAQVWNMMLNHINSMSLKCAIDLGIPDIIHTHGEPIPLSLLLSKLSIPPARADCFRRIMRLLVHSGVFAQSTISSNETEEAYGLTAISSTVLLKEKSMLPFLRLALDPVMTNPWQCLGRWLTTDGAATTPFELMNGKAVFELAGEVPEFNNLFNDGMAGDAHFVASVIIRDRGDDIFRGLSSLVDIGGGNGAMAMAIAEAFPHVKCTVFDLPHVVASLEGSAKVEAVGGNMFEFIPPADAVLLKWVLHDWSDEDCVKILKRCKEAIPCRERGGKVIIIEMVMKLDNGSSELDETELLFDMLMMCPSPGKERSEQEWKNIFAAAGFLDYTIMPILGLRSVIELYY</sequence>
<dbReference type="GO" id="GO:0032259">
    <property type="term" value="P:methylation"/>
    <property type="evidence" value="ECO:0007669"/>
    <property type="project" value="UniProtKB-KW"/>
</dbReference>
<dbReference type="InterPro" id="IPR001077">
    <property type="entry name" value="COMT_C"/>
</dbReference>
<dbReference type="GO" id="GO:0008757">
    <property type="term" value="F:S-adenosylmethionine-dependent methyltransferase activity"/>
    <property type="evidence" value="ECO:0007669"/>
    <property type="project" value="UniProtKB-ARBA"/>
</dbReference>
<dbReference type="Gene3D" id="1.10.10.10">
    <property type="entry name" value="Winged helix-like DNA-binding domain superfamily/Winged helix DNA-binding domain"/>
    <property type="match status" value="1"/>
</dbReference>
<dbReference type="FunFam" id="3.40.50.150:FF:000057">
    <property type="entry name" value="O-methyltransferase ZRP4"/>
    <property type="match status" value="1"/>
</dbReference>
<dbReference type="PROSITE" id="PS51683">
    <property type="entry name" value="SAM_OMT_II"/>
    <property type="match status" value="1"/>
</dbReference>
<evidence type="ECO:0000256" key="1">
    <source>
        <dbReference type="ARBA" id="ARBA00022603"/>
    </source>
</evidence>
<reference evidence="7 8" key="1">
    <citation type="submission" date="2023-10" db="EMBL/GenBank/DDBJ databases">
        <title>Chromosome-scale genome assembly provides insights into flower coloration mechanisms of Canna indica.</title>
        <authorList>
            <person name="Li C."/>
        </authorList>
    </citation>
    <scope>NUCLEOTIDE SEQUENCE [LARGE SCALE GENOMIC DNA]</scope>
    <source>
        <tissue evidence="7">Flower</tissue>
    </source>
</reference>